<comment type="similarity">
    <text evidence="2">Belongs to the TerC family.</text>
</comment>
<dbReference type="GeneID" id="42980995"/>
<keyword evidence="7" id="KW-1185">Reference proteome</keyword>
<dbReference type="PANTHER" id="PTHR30238:SF6">
    <property type="entry name" value="TERC-LIKE PROTEIN"/>
    <property type="match status" value="1"/>
</dbReference>
<dbReference type="OrthoDB" id="9806211at2"/>
<keyword evidence="4" id="KW-1133">Transmembrane helix</keyword>
<dbReference type="AlphaFoldDB" id="A0A192H061"/>
<dbReference type="STRING" id="375175.AYR53_01930"/>
<proteinExistence type="inferred from homology"/>
<evidence type="ECO:0000256" key="4">
    <source>
        <dbReference type="ARBA" id="ARBA00022989"/>
    </source>
</evidence>
<reference evidence="6 7" key="1">
    <citation type="submission" date="2016-03" db="EMBL/GenBank/DDBJ databases">
        <title>Pediococcus and Lactobacillus from brewery environment - whole genome sequencing and assembly.</title>
        <authorList>
            <person name="Behr J."/>
            <person name="Geissler A.J."/>
            <person name="Vogel R.F."/>
        </authorList>
    </citation>
    <scope>NUCLEOTIDE SEQUENCE [LARGE SCALE GENOMIC DNA]</scope>
    <source>
        <strain evidence="6 7">TMW 1.1989</strain>
    </source>
</reference>
<dbReference type="Proteomes" id="UP000078582">
    <property type="component" value="Chromosome"/>
</dbReference>
<sequence length="253" mass="28371">MVHIIEQLYGPFFDLSNWIKVVDSGSDWAIIFSLILIECLLSVDNAVVLAAQTQSLPTLRQQKKALIYGLWGSYLMRFIMIGLGTFLIHIWAVKVIGALYLLYLVGHFFYQRHQKKHATTQKPKQGSSVLWVVVLQVVMMDAIFSVDSVLAALAISSNPIIVLIGGLVGILVMRGVAELILSFMKRIPELEPMAYYLIAFIAIKLFLSIPQIGIEIPSWLFVIILVIAVVATLLAHQVNSHRKQRSRSEVKKS</sequence>
<name>A0A192H061_9LACO</name>
<evidence type="ECO:0000313" key="7">
    <source>
        <dbReference type="Proteomes" id="UP000078582"/>
    </source>
</evidence>
<dbReference type="KEGG" id="lbt:AYR52_11390"/>
<accession>A0A192H061</accession>
<gene>
    <name evidence="6" type="ORF">AYR53_01930</name>
</gene>
<keyword evidence="3" id="KW-0812">Transmembrane</keyword>
<dbReference type="GO" id="GO:0016020">
    <property type="term" value="C:membrane"/>
    <property type="evidence" value="ECO:0007669"/>
    <property type="project" value="UniProtKB-SubCell"/>
</dbReference>
<protein>
    <submittedName>
        <fullName evidence="6">Uncharacterized protein</fullName>
    </submittedName>
</protein>
<evidence type="ECO:0000256" key="5">
    <source>
        <dbReference type="ARBA" id="ARBA00023136"/>
    </source>
</evidence>
<dbReference type="PANTHER" id="PTHR30238">
    <property type="entry name" value="MEMBRANE BOUND PREDICTED REDOX MODULATOR"/>
    <property type="match status" value="1"/>
</dbReference>
<dbReference type="InterPro" id="IPR022493">
    <property type="entry name" value="CHP03716_TM_YkoY"/>
</dbReference>
<dbReference type="RefSeq" id="WP_068226109.1">
    <property type="nucleotide sequence ID" value="NZ_CP014873.1"/>
</dbReference>
<evidence type="ECO:0000313" key="6">
    <source>
        <dbReference type="EMBL" id="ANK61627.1"/>
    </source>
</evidence>
<evidence type="ECO:0000256" key="3">
    <source>
        <dbReference type="ARBA" id="ARBA00022692"/>
    </source>
</evidence>
<dbReference type="EMBL" id="CP014873">
    <property type="protein sequence ID" value="ANK61627.1"/>
    <property type="molecule type" value="Genomic_DNA"/>
</dbReference>
<evidence type="ECO:0000256" key="2">
    <source>
        <dbReference type="ARBA" id="ARBA00007511"/>
    </source>
</evidence>
<keyword evidence="5" id="KW-0472">Membrane</keyword>
<dbReference type="Pfam" id="PF03741">
    <property type="entry name" value="TerC"/>
    <property type="match status" value="1"/>
</dbReference>
<evidence type="ECO:0000256" key="1">
    <source>
        <dbReference type="ARBA" id="ARBA00004141"/>
    </source>
</evidence>
<organism evidence="6 7">
    <name type="scientific">Loigolactobacillus backii</name>
    <dbReference type="NCBI Taxonomy" id="375175"/>
    <lineage>
        <taxon>Bacteria</taxon>
        <taxon>Bacillati</taxon>
        <taxon>Bacillota</taxon>
        <taxon>Bacilli</taxon>
        <taxon>Lactobacillales</taxon>
        <taxon>Lactobacillaceae</taxon>
        <taxon>Loigolactobacillus</taxon>
    </lineage>
</organism>
<comment type="subcellular location">
    <subcellularLocation>
        <location evidence="1">Membrane</location>
        <topology evidence="1">Multi-pass membrane protein</topology>
    </subcellularLocation>
</comment>
<dbReference type="NCBIfam" id="TIGR03716">
    <property type="entry name" value="R_switched_YkoY"/>
    <property type="match status" value="1"/>
</dbReference>
<dbReference type="InterPro" id="IPR005496">
    <property type="entry name" value="Integral_membrane_TerC"/>
</dbReference>